<dbReference type="AlphaFoldDB" id="A0AAW0K0X0"/>
<dbReference type="SUPFAM" id="SSF53098">
    <property type="entry name" value="Ribonuclease H-like"/>
    <property type="match status" value="1"/>
</dbReference>
<accession>A0AAW0K0X0</accession>
<evidence type="ECO:0000256" key="2">
    <source>
        <dbReference type="ARBA" id="ARBA00022801"/>
    </source>
</evidence>
<proteinExistence type="predicted"/>
<keyword evidence="4" id="KW-1185">Reference proteome</keyword>
<evidence type="ECO:0000313" key="4">
    <source>
        <dbReference type="Proteomes" id="UP000237347"/>
    </source>
</evidence>
<dbReference type="PANTHER" id="PTHR13620:SF121">
    <property type="entry name" value="EMB|CAB82946.1-RELATED"/>
    <property type="match status" value="1"/>
</dbReference>
<dbReference type="GO" id="GO:0005634">
    <property type="term" value="C:nucleus"/>
    <property type="evidence" value="ECO:0007669"/>
    <property type="project" value="TreeGrafter"/>
</dbReference>
<dbReference type="InterPro" id="IPR051132">
    <property type="entry name" value="3-5_Exonuclease_domain"/>
</dbReference>
<name>A0AAW0K0X0_QUESU</name>
<dbReference type="GO" id="GO:0008408">
    <property type="term" value="F:3'-5' exonuclease activity"/>
    <property type="evidence" value="ECO:0007669"/>
    <property type="project" value="TreeGrafter"/>
</dbReference>
<dbReference type="Gene3D" id="3.30.420.10">
    <property type="entry name" value="Ribonuclease H-like superfamily/Ribonuclease H"/>
    <property type="match status" value="1"/>
</dbReference>
<gene>
    <name evidence="3" type="ORF">CFP56_026082</name>
</gene>
<reference evidence="3 4" key="1">
    <citation type="journal article" date="2018" name="Sci. Data">
        <title>The draft genome sequence of cork oak.</title>
        <authorList>
            <person name="Ramos A.M."/>
            <person name="Usie A."/>
            <person name="Barbosa P."/>
            <person name="Barros P.M."/>
            <person name="Capote T."/>
            <person name="Chaves I."/>
            <person name="Simoes F."/>
            <person name="Abreu I."/>
            <person name="Carrasquinho I."/>
            <person name="Faro C."/>
            <person name="Guimaraes J.B."/>
            <person name="Mendonca D."/>
            <person name="Nobrega F."/>
            <person name="Rodrigues L."/>
            <person name="Saibo N.J.M."/>
            <person name="Varela M.C."/>
            <person name="Egas C."/>
            <person name="Matos J."/>
            <person name="Miguel C.M."/>
            <person name="Oliveira M.M."/>
            <person name="Ricardo C.P."/>
            <person name="Goncalves S."/>
        </authorList>
    </citation>
    <scope>NUCLEOTIDE SEQUENCE [LARGE SCALE GENOMIC DNA]</scope>
    <source>
        <strain evidence="4">cv. HL8</strain>
    </source>
</reference>
<dbReference type="EMBL" id="PKMF04000416">
    <property type="protein sequence ID" value="KAK7832937.1"/>
    <property type="molecule type" value="Genomic_DNA"/>
</dbReference>
<evidence type="ECO:0008006" key="5">
    <source>
        <dbReference type="Google" id="ProtNLM"/>
    </source>
</evidence>
<dbReference type="PANTHER" id="PTHR13620">
    <property type="entry name" value="3-5 EXONUCLEASE"/>
    <property type="match status" value="1"/>
</dbReference>
<keyword evidence="1" id="KW-0540">Nuclease</keyword>
<dbReference type="GO" id="GO:0003676">
    <property type="term" value="F:nucleic acid binding"/>
    <property type="evidence" value="ECO:0007669"/>
    <property type="project" value="InterPro"/>
</dbReference>
<dbReference type="GO" id="GO:0005737">
    <property type="term" value="C:cytoplasm"/>
    <property type="evidence" value="ECO:0007669"/>
    <property type="project" value="TreeGrafter"/>
</dbReference>
<organism evidence="3 4">
    <name type="scientific">Quercus suber</name>
    <name type="common">Cork oak</name>
    <dbReference type="NCBI Taxonomy" id="58331"/>
    <lineage>
        <taxon>Eukaryota</taxon>
        <taxon>Viridiplantae</taxon>
        <taxon>Streptophyta</taxon>
        <taxon>Embryophyta</taxon>
        <taxon>Tracheophyta</taxon>
        <taxon>Spermatophyta</taxon>
        <taxon>Magnoliopsida</taxon>
        <taxon>eudicotyledons</taxon>
        <taxon>Gunneridae</taxon>
        <taxon>Pentapetalae</taxon>
        <taxon>rosids</taxon>
        <taxon>fabids</taxon>
        <taxon>Fagales</taxon>
        <taxon>Fagaceae</taxon>
        <taxon>Quercus</taxon>
    </lineage>
</organism>
<sequence>MGMYDIEIHGANVKVSIVDNFALVDAKINQLKSSLETSQERVVGLDIKFAERTETYDDVIDSIQDFSLHGKILLLCVGTDCLMIQLPVSMGVTDTLRQFLSDDTICFLGTEMSEKVAELENLYFYDYAHRVDCKTGVEVGYLAAKILKKGNIDKYGLSKLAGEVGMDIKEPIGACPNWNAVAFSDEEVKKHTSDAQSSGKGANGSSIHPEACKVAIDAPRHGIGKGLMTSQGLVVPPPFPFLVKEKKYVTDTARSIIRDVDLDKCLKHKTDPLGDSSLHDIMMVIDLKAKLSGMTHQTNDLVKENANLKFEVVALHEHMEQVREEAIEEYQVSQPYFNEMGVYYGNEFEDFHKQAILMFLDLDFSQIQIKLTTPTTPAVKPILNDVETNKKVMCLITRQFRGLVPISSTIGYDSPIIVPLNTRRFRGLVLVLGTKGYDSSVFPYRR</sequence>
<evidence type="ECO:0000313" key="3">
    <source>
        <dbReference type="EMBL" id="KAK7832937.1"/>
    </source>
</evidence>
<comment type="caution">
    <text evidence="3">The sequence shown here is derived from an EMBL/GenBank/DDBJ whole genome shotgun (WGS) entry which is preliminary data.</text>
</comment>
<evidence type="ECO:0000256" key="1">
    <source>
        <dbReference type="ARBA" id="ARBA00022722"/>
    </source>
</evidence>
<dbReference type="InterPro" id="IPR036397">
    <property type="entry name" value="RNaseH_sf"/>
</dbReference>
<protein>
    <recommendedName>
        <fullName evidence="5">3'-5' exonuclease domain-containing protein</fullName>
    </recommendedName>
</protein>
<keyword evidence="2" id="KW-0378">Hydrolase</keyword>
<dbReference type="InterPro" id="IPR012337">
    <property type="entry name" value="RNaseH-like_sf"/>
</dbReference>
<dbReference type="Proteomes" id="UP000237347">
    <property type="component" value="Unassembled WGS sequence"/>
</dbReference>